<feature type="domain" description="YknX-like beta-barrel" evidence="4">
    <location>
        <begin position="211"/>
        <end position="283"/>
    </location>
</feature>
<feature type="domain" description="Multidrug resistance protein MdtA-like barrel-sandwich hybrid" evidence="3">
    <location>
        <begin position="59"/>
        <end position="192"/>
    </location>
</feature>
<accession>J5KI86</accession>
<name>J5KI86_9GAMM</name>
<dbReference type="Proteomes" id="UP000010116">
    <property type="component" value="Unassembled WGS sequence"/>
</dbReference>
<dbReference type="AlphaFoldDB" id="J5KI86"/>
<evidence type="ECO:0000259" key="3">
    <source>
        <dbReference type="Pfam" id="PF25917"/>
    </source>
</evidence>
<dbReference type="Pfam" id="PF25917">
    <property type="entry name" value="BSH_RND"/>
    <property type="match status" value="1"/>
</dbReference>
<gene>
    <name evidence="5" type="ORF">NT02SARS_0974</name>
</gene>
<dbReference type="Gene3D" id="1.10.287.470">
    <property type="entry name" value="Helix hairpin bin"/>
    <property type="match status" value="1"/>
</dbReference>
<protein>
    <submittedName>
        <fullName evidence="5">Secretion protein HlyD</fullName>
    </submittedName>
</protein>
<evidence type="ECO:0000313" key="6">
    <source>
        <dbReference type="Proteomes" id="UP000010116"/>
    </source>
</evidence>
<dbReference type="InterPro" id="IPR006143">
    <property type="entry name" value="RND_pump_MFP"/>
</dbReference>
<proteinExistence type="inferred from homology"/>
<dbReference type="NCBIfam" id="TIGR01730">
    <property type="entry name" value="RND_mfp"/>
    <property type="match status" value="1"/>
</dbReference>
<dbReference type="Gene3D" id="2.40.30.170">
    <property type="match status" value="1"/>
</dbReference>
<dbReference type="GO" id="GO:0015562">
    <property type="term" value="F:efflux transmembrane transporter activity"/>
    <property type="evidence" value="ECO:0007669"/>
    <property type="project" value="TreeGrafter"/>
</dbReference>
<keyword evidence="2" id="KW-0175">Coiled coil</keyword>
<dbReference type="PANTHER" id="PTHR30469">
    <property type="entry name" value="MULTIDRUG RESISTANCE PROTEIN MDTA"/>
    <property type="match status" value="1"/>
</dbReference>
<evidence type="ECO:0000256" key="2">
    <source>
        <dbReference type="SAM" id="Coils"/>
    </source>
</evidence>
<evidence type="ECO:0000313" key="5">
    <source>
        <dbReference type="EMBL" id="EJP72556.1"/>
    </source>
</evidence>
<reference evidence="5 6" key="1">
    <citation type="journal article" date="2012" name="ISME J.">
        <title>Genomic insights to SAR86, an abundant and uncultivated marine bacterial lineage.</title>
        <authorList>
            <person name="Dupont C.L."/>
            <person name="Rusch D.B."/>
            <person name="Yooseph S."/>
            <person name="Lombardo M.J."/>
            <person name="Richter R.A."/>
            <person name="Valas R."/>
            <person name="Novotny M."/>
            <person name="Yee-Greenbaum J."/>
            <person name="Selengut J.D."/>
            <person name="Haft D.H."/>
            <person name="Halpern A.L."/>
            <person name="Lasken R.S."/>
            <person name="Nealson K."/>
            <person name="Friedman R."/>
            <person name="Venter J.C."/>
        </authorList>
    </citation>
    <scope>NUCLEOTIDE SEQUENCE [LARGE SCALE GENOMIC DNA]</scope>
</reference>
<dbReference type="PROSITE" id="PS51257">
    <property type="entry name" value="PROKAR_LIPOPROTEIN"/>
    <property type="match status" value="1"/>
</dbReference>
<dbReference type="EMBL" id="JH611190">
    <property type="protein sequence ID" value="EJP72556.1"/>
    <property type="molecule type" value="Genomic_DNA"/>
</dbReference>
<evidence type="ECO:0000256" key="1">
    <source>
        <dbReference type="ARBA" id="ARBA00009477"/>
    </source>
</evidence>
<dbReference type="InterPro" id="IPR058625">
    <property type="entry name" value="MdtA-like_BSH"/>
</dbReference>
<dbReference type="Gene3D" id="2.40.50.100">
    <property type="match status" value="1"/>
</dbReference>
<dbReference type="HOGENOM" id="CLU_018816_14_1_6"/>
<dbReference type="GO" id="GO:1990281">
    <property type="term" value="C:efflux pump complex"/>
    <property type="evidence" value="ECO:0007669"/>
    <property type="project" value="TreeGrafter"/>
</dbReference>
<feature type="coiled-coil region" evidence="2">
    <location>
        <begin position="98"/>
        <end position="125"/>
    </location>
</feature>
<dbReference type="InterPro" id="IPR058636">
    <property type="entry name" value="Beta-barrel_YknX"/>
</dbReference>
<dbReference type="Gene3D" id="2.40.420.20">
    <property type="match status" value="1"/>
</dbReference>
<dbReference type="PANTHER" id="PTHR30469:SF33">
    <property type="entry name" value="SLR1207 PROTEIN"/>
    <property type="match status" value="1"/>
</dbReference>
<comment type="similarity">
    <text evidence="1">Belongs to the membrane fusion protein (MFP) (TC 8.A.1) family.</text>
</comment>
<evidence type="ECO:0000259" key="4">
    <source>
        <dbReference type="Pfam" id="PF25990"/>
    </source>
</evidence>
<dbReference type="SUPFAM" id="SSF111369">
    <property type="entry name" value="HlyD-like secretion proteins"/>
    <property type="match status" value="1"/>
</dbReference>
<dbReference type="Pfam" id="PF25990">
    <property type="entry name" value="Beta-barrel_YknX"/>
    <property type="match status" value="1"/>
</dbReference>
<sequence>MKNLKLKINLILISSVIITSCGRPEAEAPAVYYKKQEVTAETLEVSIEASGIIEAISSIEIKSKASGEVLFLGAEVGDSVKKGSIIGQIDQRTPTNILNQSKSDLEAAKVRLENAKSQYERGTELHANGSISDKAFEDIQENFAQAKSTLVRTEVSYENAKIALDDTIVRSPISGTIISRPVEVGQVISSPTSAVGGGTLLMTMADLSKVRVRALVDEIDVGKVSIGQTVSIKVAAYRDKEFFGTVSKVEPLAKIEQNVTTFPVLIDIDNKENLLLLGMNTDVVIEILNKDVSMSAPSMSLRTRKDVYSAANILNIPKEEVDIFLKNKVKGENFNKFIVIKDGKKGPALTWVQIGVSDLSNVEIIDGLSSGDTVYILPSKSLFDYQQRFRERVNASFSFG</sequence>
<organism evidence="5 6">
    <name type="scientific">SAR86 cluster bacterium SAR86B</name>
    <dbReference type="NCBI Taxonomy" id="1123867"/>
    <lineage>
        <taxon>Bacteria</taxon>
        <taxon>Pseudomonadati</taxon>
        <taxon>Pseudomonadota</taxon>
        <taxon>Gammaproteobacteria</taxon>
        <taxon>SAR86 cluster</taxon>
    </lineage>
</organism>